<accession>V5I654</accession>
<feature type="region of interest" description="Disordered" evidence="1">
    <location>
        <begin position="134"/>
        <end position="235"/>
    </location>
</feature>
<feature type="compositionally biased region" description="Low complexity" evidence="1">
    <location>
        <begin position="19"/>
        <end position="46"/>
    </location>
</feature>
<dbReference type="EMBL" id="BAUL01000357">
    <property type="protein sequence ID" value="GAE00126.1"/>
    <property type="molecule type" value="Genomic_DNA"/>
</dbReference>
<feature type="compositionally biased region" description="Polar residues" evidence="1">
    <location>
        <begin position="187"/>
        <end position="206"/>
    </location>
</feature>
<name>V5I654_BYSSN</name>
<sequence>MPAADVPIQSPSPRSSGTSLAAAASANAANLSRQPSRSSARSSRPSFSERRRSAVLNEDPSLPGPGELQGGSHRSSMGYAFRTASPTSLGGSPTIPTGDPHHQRTPSLGELHQELEQEQEAQVNRLLQMIRSQQMQLQQLQQQQSSNGGTAVIDDSTPNSERSASIPIPSVPPPGGRTSLSVRRGSRSNQTTSPRLAPLTSSSQGSVVEPIRSHDGSELPGLGEARTRSSSRDETAFFQAEAASLTRENQLLRQRIRELERQIGEMTTDSSGAHQPTSHLATASSVEGTEQAVSTDVPGAENKT</sequence>
<dbReference type="Proteomes" id="UP000018001">
    <property type="component" value="Unassembled WGS sequence"/>
</dbReference>
<feature type="compositionally biased region" description="Basic and acidic residues" evidence="1">
    <location>
        <begin position="225"/>
        <end position="235"/>
    </location>
</feature>
<feature type="compositionally biased region" description="Polar residues" evidence="1">
    <location>
        <begin position="9"/>
        <end position="18"/>
    </location>
</feature>
<dbReference type="PANTHER" id="PTHR39610">
    <property type="entry name" value="BZIP DOMAIN-CONTAINING PROTEIN-RELATED"/>
    <property type="match status" value="1"/>
</dbReference>
<evidence type="ECO:0000313" key="3">
    <source>
        <dbReference type="Proteomes" id="UP000018001"/>
    </source>
</evidence>
<dbReference type="AlphaFoldDB" id="V5I654"/>
<evidence type="ECO:0000313" key="2">
    <source>
        <dbReference type="EMBL" id="GAE00126.1"/>
    </source>
</evidence>
<dbReference type="HOGENOM" id="CLU_053549_1_0_1"/>
<gene>
    <name evidence="2" type="ORF">PVAR5_8862</name>
</gene>
<evidence type="ECO:0000256" key="1">
    <source>
        <dbReference type="SAM" id="MobiDB-lite"/>
    </source>
</evidence>
<dbReference type="InParanoid" id="V5I654"/>
<protein>
    <submittedName>
        <fullName evidence="2">Uncharacterized protein</fullName>
    </submittedName>
</protein>
<proteinExistence type="predicted"/>
<reference evidence="3" key="1">
    <citation type="journal article" date="2014" name="Genome Announc.">
        <title>Draft genome sequence of the formaldehyde-resistant fungus Byssochlamys spectabilis No. 5 (anamorph Paecilomyces variotii No. 5) (NBRC109023).</title>
        <authorList>
            <person name="Oka T."/>
            <person name="Ekino K."/>
            <person name="Fukuda K."/>
            <person name="Nomura Y."/>
        </authorList>
    </citation>
    <scope>NUCLEOTIDE SEQUENCE [LARGE SCALE GENOMIC DNA]</scope>
    <source>
        <strain evidence="3">No. 5 / NBRC 109023</strain>
    </source>
</reference>
<feature type="region of interest" description="Disordered" evidence="1">
    <location>
        <begin position="266"/>
        <end position="304"/>
    </location>
</feature>
<feature type="region of interest" description="Disordered" evidence="1">
    <location>
        <begin position="1"/>
        <end position="120"/>
    </location>
</feature>
<dbReference type="PANTHER" id="PTHR39610:SF2">
    <property type="entry name" value="BZIP DOMAIN-CONTAINING PROTEIN"/>
    <property type="match status" value="1"/>
</dbReference>
<organism evidence="2 3">
    <name type="scientific">Byssochlamys spectabilis (strain No. 5 / NBRC 109023)</name>
    <name type="common">Paecilomyces variotii</name>
    <dbReference type="NCBI Taxonomy" id="1356009"/>
    <lineage>
        <taxon>Eukaryota</taxon>
        <taxon>Fungi</taxon>
        <taxon>Dikarya</taxon>
        <taxon>Ascomycota</taxon>
        <taxon>Pezizomycotina</taxon>
        <taxon>Eurotiomycetes</taxon>
        <taxon>Eurotiomycetidae</taxon>
        <taxon>Eurotiales</taxon>
        <taxon>Thermoascaceae</taxon>
        <taxon>Paecilomyces</taxon>
    </lineage>
</organism>
<feature type="compositionally biased region" description="Polar residues" evidence="1">
    <location>
        <begin position="266"/>
        <end position="294"/>
    </location>
</feature>
<feature type="compositionally biased region" description="Low complexity" evidence="1">
    <location>
        <begin position="134"/>
        <end position="145"/>
    </location>
</feature>
<dbReference type="eggNOG" id="ENOG502S92C">
    <property type="taxonomic scope" value="Eukaryota"/>
</dbReference>
<comment type="caution">
    <text evidence="2">The sequence shown here is derived from an EMBL/GenBank/DDBJ whole genome shotgun (WGS) entry which is preliminary data.</text>
</comment>
<keyword evidence="3" id="KW-1185">Reference proteome</keyword>
<dbReference type="OrthoDB" id="5407781at2759"/>
<feature type="compositionally biased region" description="Polar residues" evidence="1">
    <location>
        <begin position="84"/>
        <end position="95"/>
    </location>
</feature>